<proteinExistence type="predicted"/>
<evidence type="ECO:0000313" key="2">
    <source>
        <dbReference type="Proteomes" id="UP000242791"/>
    </source>
</evidence>
<organism evidence="1 2">
    <name type="scientific">Blastomyces percursus</name>
    <dbReference type="NCBI Taxonomy" id="1658174"/>
    <lineage>
        <taxon>Eukaryota</taxon>
        <taxon>Fungi</taxon>
        <taxon>Dikarya</taxon>
        <taxon>Ascomycota</taxon>
        <taxon>Pezizomycotina</taxon>
        <taxon>Eurotiomycetes</taxon>
        <taxon>Eurotiomycetidae</taxon>
        <taxon>Onygenales</taxon>
        <taxon>Ajellomycetaceae</taxon>
        <taxon>Blastomyces</taxon>
    </lineage>
</organism>
<evidence type="ECO:0000313" key="1">
    <source>
        <dbReference type="EMBL" id="OJD24235.1"/>
    </source>
</evidence>
<reference evidence="1 2" key="1">
    <citation type="submission" date="2015-08" db="EMBL/GenBank/DDBJ databases">
        <title>Emmonsia species relationships and genome sequence.</title>
        <authorList>
            <person name="Cuomo C.A."/>
            <person name="Schwartz I.S."/>
            <person name="Kenyon C."/>
            <person name="De Hoog G.S."/>
            <person name="Govender N.P."/>
            <person name="Botha A."/>
            <person name="Moreno L."/>
            <person name="De Vries M."/>
            <person name="Munoz J.F."/>
            <person name="Stielow J.B."/>
        </authorList>
    </citation>
    <scope>NUCLEOTIDE SEQUENCE [LARGE SCALE GENOMIC DNA]</scope>
    <source>
        <strain evidence="1 2">EI222</strain>
    </source>
</reference>
<gene>
    <name evidence="1" type="ORF">ACJ73_04409</name>
</gene>
<dbReference type="EMBL" id="LGTZ01000607">
    <property type="protein sequence ID" value="OJD24235.1"/>
    <property type="molecule type" value="Genomic_DNA"/>
</dbReference>
<name>A0A1J9QVH6_9EURO</name>
<protein>
    <submittedName>
        <fullName evidence="1">Uncharacterized protein</fullName>
    </submittedName>
</protein>
<dbReference type="OrthoDB" id="5321385at2759"/>
<sequence>MSQDDLLEVKAEAMESWLNARGIARRNKQSFSKTVADFEKKLLKTKDSGQLQRDFERLSRNAGKPLTKIYIGEVNTAVRTRIRTSLVEAEVKAAGVKFEALTVPIHETQLTAVAKELVPHAKRMVTKAP</sequence>
<comment type="caution">
    <text evidence="1">The sequence shown here is derived from an EMBL/GenBank/DDBJ whole genome shotgun (WGS) entry which is preliminary data.</text>
</comment>
<accession>A0A1J9QVH6</accession>
<dbReference type="VEuPathDB" id="FungiDB:ACJ73_04409"/>
<dbReference type="Proteomes" id="UP000242791">
    <property type="component" value="Unassembled WGS sequence"/>
</dbReference>
<keyword evidence="2" id="KW-1185">Reference proteome</keyword>
<dbReference type="AlphaFoldDB" id="A0A1J9QVH6"/>